<dbReference type="AlphaFoldDB" id="A0A923IUS6"/>
<evidence type="ECO:0000313" key="6">
    <source>
        <dbReference type="EMBL" id="MBB2145093.1"/>
    </source>
</evidence>
<dbReference type="Proteomes" id="UP000601055">
    <property type="component" value="Unassembled WGS sequence"/>
</dbReference>
<evidence type="ECO:0000256" key="2">
    <source>
        <dbReference type="ARBA" id="ARBA00022723"/>
    </source>
</evidence>
<feature type="domain" description="Cytochrome c" evidence="5">
    <location>
        <begin position="31"/>
        <end position="120"/>
    </location>
</feature>
<dbReference type="PROSITE" id="PS51257">
    <property type="entry name" value="PROKAR_LIPOPROTEIN"/>
    <property type="match status" value="1"/>
</dbReference>
<dbReference type="GO" id="GO:0046872">
    <property type="term" value="F:metal ion binding"/>
    <property type="evidence" value="ECO:0007669"/>
    <property type="project" value="UniProtKB-KW"/>
</dbReference>
<comment type="caution">
    <text evidence="6">The sequence shown here is derived from an EMBL/GenBank/DDBJ whole genome shotgun (WGS) entry which is preliminary data.</text>
</comment>
<dbReference type="GO" id="GO:0009055">
    <property type="term" value="F:electron transfer activity"/>
    <property type="evidence" value="ECO:0007669"/>
    <property type="project" value="InterPro"/>
</dbReference>
<dbReference type="Pfam" id="PF13442">
    <property type="entry name" value="Cytochrome_CBB3"/>
    <property type="match status" value="1"/>
</dbReference>
<organism evidence="6 7">
    <name type="scientific">Pedobacter planticolens</name>
    <dbReference type="NCBI Taxonomy" id="2679964"/>
    <lineage>
        <taxon>Bacteria</taxon>
        <taxon>Pseudomonadati</taxon>
        <taxon>Bacteroidota</taxon>
        <taxon>Sphingobacteriia</taxon>
        <taxon>Sphingobacteriales</taxon>
        <taxon>Sphingobacteriaceae</taxon>
        <taxon>Pedobacter</taxon>
    </lineage>
</organism>
<sequence>MRKIILLVVFSITVCSIIYSCQNASEIEQAKYMTGGKDLYIANCQNCHGANGEGLGELAPPLTDSAFLKENKAKLACIIKNGSNKGVVINGKNYQGKMPSFSKLHDIDLAQVIVYVTNSFGNKQGMYTYEQVAKDLEVCK</sequence>
<dbReference type="PANTHER" id="PTHR35008:SF4">
    <property type="entry name" value="BLL4482 PROTEIN"/>
    <property type="match status" value="1"/>
</dbReference>
<dbReference type="InterPro" id="IPR009056">
    <property type="entry name" value="Cyt_c-like_dom"/>
</dbReference>
<protein>
    <submittedName>
        <fullName evidence="6">C-type cytochrome</fullName>
    </submittedName>
</protein>
<dbReference type="PANTHER" id="PTHR35008">
    <property type="entry name" value="BLL4482 PROTEIN-RELATED"/>
    <property type="match status" value="1"/>
</dbReference>
<evidence type="ECO:0000256" key="4">
    <source>
        <dbReference type="PROSITE-ProRule" id="PRU00433"/>
    </source>
</evidence>
<evidence type="ECO:0000256" key="1">
    <source>
        <dbReference type="ARBA" id="ARBA00022617"/>
    </source>
</evidence>
<dbReference type="EMBL" id="WNXD01000001">
    <property type="protein sequence ID" value="MBB2145093.1"/>
    <property type="molecule type" value="Genomic_DNA"/>
</dbReference>
<keyword evidence="7" id="KW-1185">Reference proteome</keyword>
<name>A0A923IUS6_9SPHI</name>
<keyword evidence="3 4" id="KW-0408">Iron</keyword>
<dbReference type="PROSITE" id="PS51007">
    <property type="entry name" value="CYTC"/>
    <property type="match status" value="1"/>
</dbReference>
<dbReference type="InterPro" id="IPR036909">
    <property type="entry name" value="Cyt_c-like_dom_sf"/>
</dbReference>
<dbReference type="RefSeq" id="WP_182921753.1">
    <property type="nucleotide sequence ID" value="NZ_WNXD01000001.1"/>
</dbReference>
<dbReference type="InterPro" id="IPR051459">
    <property type="entry name" value="Cytochrome_c-type_DH"/>
</dbReference>
<evidence type="ECO:0000313" key="7">
    <source>
        <dbReference type="Proteomes" id="UP000601055"/>
    </source>
</evidence>
<evidence type="ECO:0000256" key="3">
    <source>
        <dbReference type="ARBA" id="ARBA00023004"/>
    </source>
</evidence>
<keyword evidence="2 4" id="KW-0479">Metal-binding</keyword>
<dbReference type="Gene3D" id="1.10.760.10">
    <property type="entry name" value="Cytochrome c-like domain"/>
    <property type="match status" value="1"/>
</dbReference>
<reference evidence="6" key="1">
    <citation type="submission" date="2019-11" db="EMBL/GenBank/DDBJ databases">
        <title>Description of Pedobacter sp. LMG 31464T.</title>
        <authorList>
            <person name="Carlier A."/>
            <person name="Qi S."/>
            <person name="Vandamme P."/>
        </authorList>
    </citation>
    <scope>NUCLEOTIDE SEQUENCE</scope>
    <source>
        <strain evidence="6">LMG 31464</strain>
    </source>
</reference>
<evidence type="ECO:0000259" key="5">
    <source>
        <dbReference type="PROSITE" id="PS51007"/>
    </source>
</evidence>
<keyword evidence="1 4" id="KW-0349">Heme</keyword>
<proteinExistence type="predicted"/>
<gene>
    <name evidence="6" type="ORF">GM921_06340</name>
</gene>
<accession>A0A923IUS6</accession>
<dbReference type="SUPFAM" id="SSF46626">
    <property type="entry name" value="Cytochrome c"/>
    <property type="match status" value="1"/>
</dbReference>
<dbReference type="GO" id="GO:0020037">
    <property type="term" value="F:heme binding"/>
    <property type="evidence" value="ECO:0007669"/>
    <property type="project" value="InterPro"/>
</dbReference>